<accession>A0A4S8PQP6</accession>
<evidence type="ECO:0000313" key="3">
    <source>
        <dbReference type="EMBL" id="THV33480.1"/>
    </source>
</evidence>
<dbReference type="AlphaFoldDB" id="A0A4S8PQP6"/>
<feature type="domain" description="VWFA" evidence="2">
    <location>
        <begin position="368"/>
        <end position="556"/>
    </location>
</feature>
<protein>
    <submittedName>
        <fullName evidence="3">VWA domain-containing protein</fullName>
    </submittedName>
</protein>
<dbReference type="InterPro" id="IPR002035">
    <property type="entry name" value="VWF_A"/>
</dbReference>
<reference evidence="3 4" key="2">
    <citation type="submission" date="2019-05" db="EMBL/GenBank/DDBJ databases">
        <title>Glycomyces buryatensis sp. nov.</title>
        <authorList>
            <person name="Nikitina E."/>
        </authorList>
    </citation>
    <scope>NUCLEOTIDE SEQUENCE [LARGE SCALE GENOMIC DNA]</scope>
    <source>
        <strain evidence="3 4">18</strain>
    </source>
</reference>
<keyword evidence="1" id="KW-1133">Transmembrane helix</keyword>
<name>A0A4S8PQP6_9ACTN</name>
<reference evidence="4" key="1">
    <citation type="submission" date="2019-04" db="EMBL/GenBank/DDBJ databases">
        <title>Nocardioides xinjiangensis sp. nov.</title>
        <authorList>
            <person name="Liu S."/>
        </authorList>
    </citation>
    <scope>NUCLEOTIDE SEQUENCE [LARGE SCALE GENOMIC DNA]</scope>
    <source>
        <strain evidence="4">18</strain>
    </source>
</reference>
<dbReference type="SMART" id="SM00327">
    <property type="entry name" value="VWA"/>
    <property type="match status" value="1"/>
</dbReference>
<evidence type="ECO:0000313" key="4">
    <source>
        <dbReference type="Proteomes" id="UP000308760"/>
    </source>
</evidence>
<dbReference type="Pfam" id="PF13531">
    <property type="entry name" value="SBP_bac_11"/>
    <property type="match status" value="1"/>
</dbReference>
<dbReference type="Gene3D" id="3.40.50.410">
    <property type="entry name" value="von Willebrand factor, type A domain"/>
    <property type="match status" value="1"/>
</dbReference>
<keyword evidence="4" id="KW-1185">Reference proteome</keyword>
<proteinExistence type="predicted"/>
<dbReference type="EMBL" id="STGY01000083">
    <property type="protein sequence ID" value="THV33480.1"/>
    <property type="molecule type" value="Genomic_DNA"/>
</dbReference>
<evidence type="ECO:0000256" key="1">
    <source>
        <dbReference type="SAM" id="Phobius"/>
    </source>
</evidence>
<dbReference type="PROSITE" id="PS50234">
    <property type="entry name" value="VWFA"/>
    <property type="match status" value="1"/>
</dbReference>
<evidence type="ECO:0000259" key="2">
    <source>
        <dbReference type="PROSITE" id="PS50234"/>
    </source>
</evidence>
<sequence>MVFGTARAVKSHRLGRRRKKGGSRLPIAPWIMITLVCVLVASALTAGFVTLIRSGCGSDVWRVTVAASPSLAGALDDLAREWESQDPKVDGQCVGVSVSEVSSSDASRGLTGQWNEKTLDTEPIAWATDSQAWIDWVGGSEVTAGYFQADPVVLGESKPVLAVAESTAESLGWVGGEPPSWSDVLDAAAAGDLTMAAANPRTSTEGLVTMLNAVGDGEGGIDPSAMSRFGEAIDAGMSAENAETLVDEILASEDPALTGKAFTTLDFQVEDINLDAGLEEDPLIPITPAGSGFNAVSTYQVLDGTGWVSPGDGKVATQFGAFLESAEAQEELAGADLSPVDDAAAASISGETVHEAVRAWQALRRDLNVLFVVDRSTDGTAGGDVAGAELATVAATVEQLASTSQAGLWAFGDGATEDNWESLAPLAELSDDNRSEMASAISNLGDQALYEGGSPLFKAVTDAYTFMAEHAVEGADNVVVVLTAGGTDSVSSPSIDETVDDLADASGSLSEPVSVVTVGFDAADADNLTRIAEATQGWYIEAPADGGVLDQIRSMG</sequence>
<keyword evidence="1" id="KW-0472">Membrane</keyword>
<dbReference type="SUPFAM" id="SSF53850">
    <property type="entry name" value="Periplasmic binding protein-like II"/>
    <property type="match status" value="1"/>
</dbReference>
<dbReference type="Pfam" id="PF00092">
    <property type="entry name" value="VWA"/>
    <property type="match status" value="1"/>
</dbReference>
<comment type="caution">
    <text evidence="3">The sequence shown here is derived from an EMBL/GenBank/DDBJ whole genome shotgun (WGS) entry which is preliminary data.</text>
</comment>
<keyword evidence="1" id="KW-0812">Transmembrane</keyword>
<dbReference type="OrthoDB" id="5171781at2"/>
<dbReference type="SUPFAM" id="SSF53300">
    <property type="entry name" value="vWA-like"/>
    <property type="match status" value="1"/>
</dbReference>
<gene>
    <name evidence="3" type="ORF">FAB82_25405</name>
</gene>
<organism evidence="3 4">
    <name type="scientific">Glycomyces buryatensis</name>
    <dbReference type="NCBI Taxonomy" id="2570927"/>
    <lineage>
        <taxon>Bacteria</taxon>
        <taxon>Bacillati</taxon>
        <taxon>Actinomycetota</taxon>
        <taxon>Actinomycetes</taxon>
        <taxon>Glycomycetales</taxon>
        <taxon>Glycomycetaceae</taxon>
        <taxon>Glycomyces</taxon>
    </lineage>
</organism>
<dbReference type="InterPro" id="IPR036465">
    <property type="entry name" value="vWFA_dom_sf"/>
</dbReference>
<feature type="transmembrane region" description="Helical" evidence="1">
    <location>
        <begin position="27"/>
        <end position="52"/>
    </location>
</feature>
<dbReference type="Proteomes" id="UP000308760">
    <property type="component" value="Unassembled WGS sequence"/>
</dbReference>